<dbReference type="GO" id="GO:0005829">
    <property type="term" value="C:cytosol"/>
    <property type="evidence" value="ECO:0007669"/>
    <property type="project" value="TreeGrafter"/>
</dbReference>
<dbReference type="GO" id="GO:0000287">
    <property type="term" value="F:magnesium ion binding"/>
    <property type="evidence" value="ECO:0007669"/>
    <property type="project" value="TreeGrafter"/>
</dbReference>
<accession>A0A0R1NAY3</accession>
<dbReference type="AlphaFoldDB" id="A0A0R1NAY3"/>
<dbReference type="STRING" id="1423792.FD09_GL000355"/>
<dbReference type="Pfam" id="PF08282">
    <property type="entry name" value="Hydrolase_3"/>
    <property type="match status" value="1"/>
</dbReference>
<keyword evidence="2" id="KW-1185">Reference proteome</keyword>
<evidence type="ECO:0000313" key="2">
    <source>
        <dbReference type="Proteomes" id="UP000051330"/>
    </source>
</evidence>
<dbReference type="Gene3D" id="3.30.1240.10">
    <property type="match status" value="1"/>
</dbReference>
<dbReference type="Gene3D" id="3.40.50.1000">
    <property type="entry name" value="HAD superfamily/HAD-like"/>
    <property type="match status" value="1"/>
</dbReference>
<dbReference type="SUPFAM" id="SSF56784">
    <property type="entry name" value="HAD-like"/>
    <property type="match status" value="1"/>
</dbReference>
<dbReference type="PATRIC" id="fig|1423792.3.peg.357"/>
<proteinExistence type="predicted"/>
<name>A0A0R1NAY3_9LACO</name>
<dbReference type="PANTHER" id="PTHR10000">
    <property type="entry name" value="PHOSPHOSERINE PHOSPHATASE"/>
    <property type="match status" value="1"/>
</dbReference>
<gene>
    <name evidence="1" type="ORF">FD09_GL000355</name>
</gene>
<dbReference type="InterPro" id="IPR036412">
    <property type="entry name" value="HAD-like_sf"/>
</dbReference>
<reference evidence="1 2" key="1">
    <citation type="journal article" date="2015" name="Genome Announc.">
        <title>Expanding the biotechnology potential of lactobacilli through comparative genomics of 213 strains and associated genera.</title>
        <authorList>
            <person name="Sun Z."/>
            <person name="Harris H.M."/>
            <person name="McCann A."/>
            <person name="Guo C."/>
            <person name="Argimon S."/>
            <person name="Zhang W."/>
            <person name="Yang X."/>
            <person name="Jeffery I.B."/>
            <person name="Cooney J.C."/>
            <person name="Kagawa T.F."/>
            <person name="Liu W."/>
            <person name="Song Y."/>
            <person name="Salvetti E."/>
            <person name="Wrobel A."/>
            <person name="Rasinkangas P."/>
            <person name="Parkhill J."/>
            <person name="Rea M.C."/>
            <person name="O'Sullivan O."/>
            <person name="Ritari J."/>
            <person name="Douillard F.P."/>
            <person name="Paul Ross R."/>
            <person name="Yang R."/>
            <person name="Briner A.E."/>
            <person name="Felis G.E."/>
            <person name="de Vos W.M."/>
            <person name="Barrangou R."/>
            <person name="Klaenhammer T.R."/>
            <person name="Caufield P.W."/>
            <person name="Cui Y."/>
            <person name="Zhang H."/>
            <person name="O'Toole P.W."/>
        </authorList>
    </citation>
    <scope>NUCLEOTIDE SEQUENCE [LARGE SCALE GENOMIC DNA]</scope>
    <source>
        <strain evidence="1 2">DSM 12744</strain>
    </source>
</reference>
<evidence type="ECO:0000313" key="1">
    <source>
        <dbReference type="EMBL" id="KRL14698.1"/>
    </source>
</evidence>
<comment type="caution">
    <text evidence="1">The sequence shown here is derived from an EMBL/GenBank/DDBJ whole genome shotgun (WGS) entry which is preliminary data.</text>
</comment>
<dbReference type="Proteomes" id="UP000051330">
    <property type="component" value="Unassembled WGS sequence"/>
</dbReference>
<sequence>MNIGGVMMGRRTQMRKLLVCDLDGTLLDIHNNIDPTTLQSLKDFIADGNDISVCTGRLDEDIKYVEHRLNFKSAFRISQNGAVIRDAQDQIVFQATIAKPLVPMINQILFNQGLRVEVSSINHRYFPSPRPQGQVAEFLDTSIVNPDLAALTETPAFQPVIYLTFGDTDHFRPIVTALKGELGDQINVQQTSPSSLEVFSPKASKGLAVKQIMQWQGYDASQLYVAGDAENDTTMFPLTSNSFAVGDLADAQTIDRASQHVPTVGAIIQQIMEVS</sequence>
<dbReference type="GO" id="GO:0016791">
    <property type="term" value="F:phosphatase activity"/>
    <property type="evidence" value="ECO:0007669"/>
    <property type="project" value="TreeGrafter"/>
</dbReference>
<dbReference type="PANTHER" id="PTHR10000:SF8">
    <property type="entry name" value="HAD SUPERFAMILY HYDROLASE-LIKE, TYPE 3"/>
    <property type="match status" value="1"/>
</dbReference>
<keyword evidence="1" id="KW-0378">Hydrolase</keyword>
<organism evidence="1 2">
    <name type="scientific">Schleiferilactobacillus perolens DSM 12744</name>
    <dbReference type="NCBI Taxonomy" id="1423792"/>
    <lineage>
        <taxon>Bacteria</taxon>
        <taxon>Bacillati</taxon>
        <taxon>Bacillota</taxon>
        <taxon>Bacilli</taxon>
        <taxon>Lactobacillales</taxon>
        <taxon>Lactobacillaceae</taxon>
        <taxon>Schleiferilactobacillus</taxon>
    </lineage>
</organism>
<dbReference type="EMBL" id="AZEC01000001">
    <property type="protein sequence ID" value="KRL14698.1"/>
    <property type="molecule type" value="Genomic_DNA"/>
</dbReference>
<dbReference type="InterPro" id="IPR023214">
    <property type="entry name" value="HAD_sf"/>
</dbReference>
<protein>
    <submittedName>
        <fullName evidence="1">Cof family hydrolase</fullName>
    </submittedName>
</protein>